<feature type="transmembrane region" description="Helical" evidence="9">
    <location>
        <begin position="58"/>
        <end position="75"/>
    </location>
</feature>
<dbReference type="PANTHER" id="PTHR47371">
    <property type="entry name" value="LIPOTEICHOIC ACID SYNTHASE"/>
    <property type="match status" value="1"/>
</dbReference>
<keyword evidence="7 8" id="KW-0472">Membrane</keyword>
<dbReference type="CDD" id="cd16015">
    <property type="entry name" value="LTA_synthase"/>
    <property type="match status" value="1"/>
</dbReference>
<comment type="pathway">
    <text evidence="2">Cell wall biogenesis; lipoteichoic acid biosynthesis.</text>
</comment>
<keyword evidence="5 9" id="KW-0812">Transmembrane</keyword>
<dbReference type="InterPro" id="IPR012160">
    <property type="entry name" value="LtaS-like"/>
</dbReference>
<accession>A0ABT9U051</accession>
<evidence type="ECO:0000256" key="6">
    <source>
        <dbReference type="ARBA" id="ARBA00022989"/>
    </source>
</evidence>
<evidence type="ECO:0000256" key="8">
    <source>
        <dbReference type="PIRNR" id="PIRNR005091"/>
    </source>
</evidence>
<evidence type="ECO:0000256" key="2">
    <source>
        <dbReference type="ARBA" id="ARBA00004936"/>
    </source>
</evidence>
<comment type="caution">
    <text evidence="11">The sequence shown here is derived from an EMBL/GenBank/DDBJ whole genome shotgun (WGS) entry which is preliminary data.</text>
</comment>
<dbReference type="InterPro" id="IPR017850">
    <property type="entry name" value="Alkaline_phosphatase_core_sf"/>
</dbReference>
<feature type="domain" description="Sulfatase N-terminal" evidence="10">
    <location>
        <begin position="283"/>
        <end position="570"/>
    </location>
</feature>
<evidence type="ECO:0000256" key="1">
    <source>
        <dbReference type="ARBA" id="ARBA00004651"/>
    </source>
</evidence>
<dbReference type="Gene3D" id="3.30.1120.170">
    <property type="match status" value="1"/>
</dbReference>
<evidence type="ECO:0000256" key="5">
    <source>
        <dbReference type="ARBA" id="ARBA00022692"/>
    </source>
</evidence>
<evidence type="ECO:0000256" key="4">
    <source>
        <dbReference type="ARBA" id="ARBA00022475"/>
    </source>
</evidence>
<comment type="similarity">
    <text evidence="3 8">Belongs to the LTA synthase family.</text>
</comment>
<evidence type="ECO:0000256" key="7">
    <source>
        <dbReference type="ARBA" id="ARBA00023136"/>
    </source>
</evidence>
<feature type="transmembrane region" description="Helical" evidence="9">
    <location>
        <begin position="28"/>
        <end position="46"/>
    </location>
</feature>
<keyword evidence="6 9" id="KW-1133">Transmembrane helix</keyword>
<dbReference type="Gene3D" id="3.40.720.10">
    <property type="entry name" value="Alkaline Phosphatase, subunit A"/>
    <property type="match status" value="1"/>
</dbReference>
<protein>
    <submittedName>
        <fullName evidence="11">Phosphoglycerol transferase MdoB-like AlkP superfamily enzyme</fullName>
    </submittedName>
</protein>
<dbReference type="Pfam" id="PF00884">
    <property type="entry name" value="Sulfatase"/>
    <property type="match status" value="1"/>
</dbReference>
<keyword evidence="4 8" id="KW-1003">Cell membrane</keyword>
<feature type="transmembrane region" description="Helical" evidence="9">
    <location>
        <begin position="178"/>
        <end position="197"/>
    </location>
</feature>
<dbReference type="Proteomes" id="UP001229346">
    <property type="component" value="Unassembled WGS sequence"/>
</dbReference>
<keyword evidence="12" id="KW-1185">Reference proteome</keyword>
<dbReference type="RefSeq" id="WP_307202048.1">
    <property type="nucleotide sequence ID" value="NZ_JAUSSU010000002.1"/>
</dbReference>
<dbReference type="PIRSF" id="PIRSF005091">
    <property type="entry name" value="Mmb_sulf_HI1246"/>
    <property type="match status" value="1"/>
</dbReference>
<evidence type="ECO:0000313" key="11">
    <source>
        <dbReference type="EMBL" id="MDQ0111809.1"/>
    </source>
</evidence>
<proteinExistence type="inferred from homology"/>
<reference evidence="11 12" key="1">
    <citation type="submission" date="2023-07" db="EMBL/GenBank/DDBJ databases">
        <title>Sorghum-associated microbial communities from plants grown in Nebraska, USA.</title>
        <authorList>
            <person name="Schachtman D."/>
        </authorList>
    </citation>
    <scope>NUCLEOTIDE SEQUENCE [LARGE SCALE GENOMIC DNA]</scope>
    <source>
        <strain evidence="11 12">CC482</strain>
    </source>
</reference>
<evidence type="ECO:0000259" key="10">
    <source>
        <dbReference type="Pfam" id="PF00884"/>
    </source>
</evidence>
<organism evidence="11 12">
    <name type="scientific">Paenibacillus harenae</name>
    <dbReference type="NCBI Taxonomy" id="306543"/>
    <lineage>
        <taxon>Bacteria</taxon>
        <taxon>Bacillati</taxon>
        <taxon>Bacillota</taxon>
        <taxon>Bacilli</taxon>
        <taxon>Bacillales</taxon>
        <taxon>Paenibacillaceae</taxon>
        <taxon>Paenibacillus</taxon>
    </lineage>
</organism>
<dbReference type="InterPro" id="IPR050448">
    <property type="entry name" value="OpgB/LTA_synthase_biosynth"/>
</dbReference>
<evidence type="ECO:0000256" key="3">
    <source>
        <dbReference type="ARBA" id="ARBA00009983"/>
    </source>
</evidence>
<name>A0ABT9U051_PAEHA</name>
<feature type="transmembrane region" description="Helical" evidence="9">
    <location>
        <begin position="136"/>
        <end position="154"/>
    </location>
</feature>
<gene>
    <name evidence="11" type="ORF">J2T15_001242</name>
</gene>
<comment type="subcellular location">
    <subcellularLocation>
        <location evidence="1">Cell membrane</location>
        <topology evidence="1">Multi-pass membrane protein</topology>
    </subcellularLocation>
</comment>
<dbReference type="EMBL" id="JAUSSU010000002">
    <property type="protein sequence ID" value="MDQ0111809.1"/>
    <property type="molecule type" value="Genomic_DNA"/>
</dbReference>
<dbReference type="PANTHER" id="PTHR47371:SF3">
    <property type="entry name" value="PHOSPHOGLYCEROL TRANSFERASE I"/>
    <property type="match status" value="1"/>
</dbReference>
<dbReference type="InterPro" id="IPR000917">
    <property type="entry name" value="Sulfatase_N"/>
</dbReference>
<feature type="transmembrane region" description="Helical" evidence="9">
    <location>
        <begin position="82"/>
        <end position="104"/>
    </location>
</feature>
<sequence length="685" mass="77386">MYANNYNIVRRVMGSVLVRLTRLKTVDMLLFTIVLMAKLYVFSDFIGMSKMRMNGEDAFIELGAVLLTIFWTIWLPPRGRIIALIIINMILSFVMYADLIYYRYFQDLVTVPVLMQMGQVDSLGESINTLLAWKDIIFFIDWVVIVPFLVYVIWRGRGDLRRANEQAGRTSVPLWRKAVARIIISVFVFLLGSNLVFTNIEEAKRTWAQGIFVGAWWNVSIYNVTGELGFHGFDIYRYAKQNWFDTSNVTAEQASESKTWIDERGDARNQLEKDALFGAYKGSNVLMIQLEAIQNFMIGQSIGGEEVTPNMNKLIKESAYFSQFYHQTAQGRTSDADFAANCSMQPVGNGSVFIQYANHEFDCMPETLKQEGYVANVFHAYEGGFWNRNTMYHNMQYDKFYSKKHFTLNEKVGWSLGDKSFFQQSLDVISEQNQPFYSFLITLSSHHPYTMPADQHKLNVGELDGTIMGDYLQSTHYVDAAIGELVERMKEEGLWDNTILLMYGDHDNSIKDMKLFETFLGKSLSEVEQMMIMKQVPLIVHLPRGEHAGEYPNVGGQIDVTPTVMHLLGISTADKYMIGMPLITGQSVSGHKVVLRNGYWTDGIVFFMPSADGIAENGKCWNIADNALTDINGCLPGVEEASTELAMSDQIIANDLLADYKKQDATVAQAGTKDDSSAQASAGAQ</sequence>
<evidence type="ECO:0000256" key="9">
    <source>
        <dbReference type="SAM" id="Phobius"/>
    </source>
</evidence>
<evidence type="ECO:0000313" key="12">
    <source>
        <dbReference type="Proteomes" id="UP001229346"/>
    </source>
</evidence>
<dbReference type="SUPFAM" id="SSF53649">
    <property type="entry name" value="Alkaline phosphatase-like"/>
    <property type="match status" value="1"/>
</dbReference>